<feature type="region of interest" description="Disordered" evidence="1">
    <location>
        <begin position="1397"/>
        <end position="1592"/>
    </location>
</feature>
<feature type="region of interest" description="Disordered" evidence="1">
    <location>
        <begin position="1"/>
        <end position="21"/>
    </location>
</feature>
<keyword evidence="3" id="KW-1185">Reference proteome</keyword>
<feature type="region of interest" description="Disordered" evidence="1">
    <location>
        <begin position="665"/>
        <end position="741"/>
    </location>
</feature>
<evidence type="ECO:0008006" key="4">
    <source>
        <dbReference type="Google" id="ProtNLM"/>
    </source>
</evidence>
<feature type="compositionally biased region" description="Basic residues" evidence="1">
    <location>
        <begin position="1709"/>
        <end position="1722"/>
    </location>
</feature>
<feature type="compositionally biased region" description="Polar residues" evidence="1">
    <location>
        <begin position="1153"/>
        <end position="1166"/>
    </location>
</feature>
<dbReference type="Proteomes" id="UP001174997">
    <property type="component" value="Unassembled WGS sequence"/>
</dbReference>
<feature type="region of interest" description="Disordered" evidence="1">
    <location>
        <begin position="823"/>
        <end position="851"/>
    </location>
</feature>
<gene>
    <name evidence="2" type="ORF">QBC41DRAFT_47834</name>
</gene>
<feature type="compositionally biased region" description="Basic and acidic residues" evidence="1">
    <location>
        <begin position="1511"/>
        <end position="1528"/>
    </location>
</feature>
<sequence>MAWWDSRRQSRQAPASLPSASLDDGVLAAARPSPRLRKRFSAGDAFPRLDSINTTTTQRHTTLDMDERAVLSPVAEENAESPRSPALVIQVEIFFTDPVIRSRYSRSYASSPTFDANNRICRGLVRRIERCSEELITRKDSSALTDFSDESQETKPSRFELTFRILKRDRGEWAERTYRSYQKQPLTVGLTKEIISATHRIVGLYLRRHDPDFRWIDHPVSDQETEEDKTAEPSSLLCVPNPRFVESTQTFEFVPGYKIELSFQSRNPQRRAPLVRKSITLDSEQDAPLTLFMSEDLLWKGVQAINTALDAKKREFDHHFSQQQDGQHSCQGALEIELRISNNLGPLHDNMHRDIKSSLLLFFDPEARDCTAFLDNIEGILTTARDETDAKVNNLDDLELRIRELKGANWKLKDPARFKLGSKSSYGRQTIQAALDRIQTGVGDVIRGHNISIHIDAYKRGHLVLEKAIVAHEKRGRTKENFASPSEEEATFLSRLKARIQQDIDKVFEDSCAIDDIPDIDEEEVFVRPSTPTRPSTPLPPLVPAKSSSSLRPSTPLPPLVPAKSSSSLRSLASLRSFASLRSLAPTQPPTPRQSPSPVRFERAPSDISVGEQHSHDRTHPTPAPMSAPPSKMARPISIPVQATPQPSPSKRPLVQRIFSLTRRSSESVKVVDHLKPKQGNDPFVANNSSSSQPSTAASSAASDRSSRSAAGENSTVEDQATAAAAAKTKPSKRSFSLFRRRSRANDVSALAKGIEKIKQGGRNRAVPAEPSKARPLEVLPESLEPGPKASGDALGVMMTSSEVEESAAPHPAGSVPVVEALITSSQNDDRNEEASRSAAHEPSKAKMDTPEAFEDAREFAISPAIEAIVKLETSSSFLRGDASPRFDEYSTAPSTPDLSLGSRDSSPRHSLLITPVYVRTSSGTNGVVLRDFDPDVEAEDVDSDITLPKKDLPPPLVTDEHPSKQTSFEPSVRDDGREGELDQRVAQPGQTQGPGFNMSESVEPQPTTSTPTSLTTKAPNNKSNVSSSGSTTNNPTTAEKDFGCGNLGAEKTAGPDGSLPRRPDFPTEQVRDPAPTPNDDSVAPSKVSPRLDSNPLSSQNVDQATSNQVGSAPGAEGQSVVHKDKSNVTEAGPDGHPGQADGAIPGAEHKVSPSTGNTKAPSTVAGSEEKESEQTAQRNGPVAGSEESQSSSVPDDVGSGKHADGSNIEFEFPQGDVRDSLRERYGTRAQAERTRKRLGSNIEFEFPDAGVREHLDERRGSEQEPEKVRKGSEIDFEHSEATVDEYLARGRGSDSGATNGTAPEETVESSEPVPSPSKVADIPEDIAVKSSEPAVLPTGADIKQPEPARLFADVEVAIHHVVPEKRTRDSEIPIPEKRVRLSVSETAVVDDVLAAEPASLSNDVEAEKSTAVPTDTQNDEAAAEEQQQLAAELEVQVNDTVRDVSPPVTEKTVEAEPVKEPIVPEEAKELAEELEVQVSPEDKSEEVKKTETTTETATAPQDITKTATDLGRKSEPEPEHPGGEKQHPPVVPPPAISVKDFDITTTTTTTTTTTPEPHPAAVIPPAIPDTSLLQPNPRSSASTFSSGYTTLSDASSFVSRGSVDTFRPSFDEPITPYGDELQLPHLDSPHDHEHAHPTSRPQTAGYLGLNTLRTESRFIELGLRGALGDQSKRLSLPLNQHCFFDHPLPHHLVESETASVAPSTKSGKLMRKERRTRHKRAKSEGIFSEHKEDEREREKGQGIKDGPDAAAIPKMMMLFAGAVALGKFFRGG</sequence>
<feature type="compositionally biased region" description="Polar residues" evidence="1">
    <location>
        <begin position="989"/>
        <end position="1006"/>
    </location>
</feature>
<feature type="compositionally biased region" description="Low complexity" evidence="1">
    <location>
        <begin position="1007"/>
        <end position="1038"/>
    </location>
</feature>
<protein>
    <recommendedName>
        <fullName evidence="4">Pt repeat family protein</fullName>
    </recommendedName>
</protein>
<feature type="region of interest" description="Disordered" evidence="1">
    <location>
        <begin position="1696"/>
        <end position="1749"/>
    </location>
</feature>
<feature type="compositionally biased region" description="Low complexity" evidence="1">
    <location>
        <begin position="1425"/>
        <end position="1438"/>
    </location>
</feature>
<feature type="compositionally biased region" description="Basic and acidic residues" evidence="1">
    <location>
        <begin position="1060"/>
        <end position="1072"/>
    </location>
</feature>
<dbReference type="EMBL" id="JAULSY010000186">
    <property type="protein sequence ID" value="KAK0659216.1"/>
    <property type="molecule type" value="Genomic_DNA"/>
</dbReference>
<feature type="compositionally biased region" description="Polar residues" evidence="1">
    <location>
        <begin position="1572"/>
        <end position="1592"/>
    </location>
</feature>
<feature type="compositionally biased region" description="Basic and acidic residues" evidence="1">
    <location>
        <begin position="972"/>
        <end position="984"/>
    </location>
</feature>
<feature type="compositionally biased region" description="Low complexity" evidence="1">
    <location>
        <begin position="721"/>
        <end position="738"/>
    </location>
</feature>
<reference evidence="2" key="1">
    <citation type="submission" date="2023-06" db="EMBL/GenBank/DDBJ databases">
        <title>Genome-scale phylogeny and comparative genomics of the fungal order Sordariales.</title>
        <authorList>
            <consortium name="Lawrence Berkeley National Laboratory"/>
            <person name="Hensen N."/>
            <person name="Bonometti L."/>
            <person name="Westerberg I."/>
            <person name="Brannstrom I.O."/>
            <person name="Guillou S."/>
            <person name="Cros-Aarteil S."/>
            <person name="Calhoun S."/>
            <person name="Haridas S."/>
            <person name="Kuo A."/>
            <person name="Mondo S."/>
            <person name="Pangilinan J."/>
            <person name="Riley R."/>
            <person name="Labutti K."/>
            <person name="Andreopoulos B."/>
            <person name="Lipzen A."/>
            <person name="Chen C."/>
            <person name="Yanf M."/>
            <person name="Daum C."/>
            <person name="Ng V."/>
            <person name="Clum A."/>
            <person name="Steindorff A."/>
            <person name="Ohm R."/>
            <person name="Martin F."/>
            <person name="Silar P."/>
            <person name="Natvig D."/>
            <person name="Lalanne C."/>
            <person name="Gautier V."/>
            <person name="Ament-Velasquez S.L."/>
            <person name="Kruys A."/>
            <person name="Hutchinson M.I."/>
            <person name="Powell A.J."/>
            <person name="Barry K."/>
            <person name="Miller A.N."/>
            <person name="Grigoriev I.V."/>
            <person name="Debuchy R."/>
            <person name="Gladieux P."/>
            <person name="Thoren M.H."/>
            <person name="Johannesson H."/>
        </authorList>
    </citation>
    <scope>NUCLEOTIDE SEQUENCE</scope>
    <source>
        <strain evidence="2">CBS 307.81</strain>
    </source>
</reference>
<accession>A0AA39YW85</accession>
<feature type="region of interest" description="Disordered" evidence="1">
    <location>
        <begin position="940"/>
        <end position="1326"/>
    </location>
</feature>
<evidence type="ECO:0000313" key="3">
    <source>
        <dbReference type="Proteomes" id="UP001174997"/>
    </source>
</evidence>
<feature type="compositionally biased region" description="Polar residues" evidence="1">
    <location>
        <begin position="1095"/>
        <end position="1111"/>
    </location>
</feature>
<feature type="compositionally biased region" description="Basic and acidic residues" evidence="1">
    <location>
        <begin position="828"/>
        <end position="851"/>
    </location>
</feature>
<feature type="region of interest" description="Disordered" evidence="1">
    <location>
        <begin position="880"/>
        <end position="908"/>
    </location>
</feature>
<feature type="compositionally biased region" description="Basic and acidic residues" evidence="1">
    <location>
        <begin position="948"/>
        <end position="964"/>
    </location>
</feature>
<evidence type="ECO:0000256" key="1">
    <source>
        <dbReference type="SAM" id="MobiDB-lite"/>
    </source>
</evidence>
<feature type="region of interest" description="Disordered" evidence="1">
    <location>
        <begin position="759"/>
        <end position="794"/>
    </location>
</feature>
<name>A0AA39YW85_9PEZI</name>
<feature type="compositionally biased region" description="Basic and acidic residues" evidence="1">
    <location>
        <begin position="1251"/>
        <end position="1293"/>
    </location>
</feature>
<feature type="region of interest" description="Disordered" evidence="1">
    <location>
        <begin position="581"/>
        <end position="634"/>
    </location>
</feature>
<feature type="compositionally biased region" description="Basic and acidic residues" evidence="1">
    <location>
        <begin position="1728"/>
        <end position="1748"/>
    </location>
</feature>
<organism evidence="2 3">
    <name type="scientific">Cercophora samala</name>
    <dbReference type="NCBI Taxonomy" id="330535"/>
    <lineage>
        <taxon>Eukaryota</taxon>
        <taxon>Fungi</taxon>
        <taxon>Dikarya</taxon>
        <taxon>Ascomycota</taxon>
        <taxon>Pezizomycotina</taxon>
        <taxon>Sordariomycetes</taxon>
        <taxon>Sordariomycetidae</taxon>
        <taxon>Sordariales</taxon>
        <taxon>Lasiosphaeriaceae</taxon>
        <taxon>Cercophora</taxon>
    </lineage>
</organism>
<feature type="region of interest" description="Disordered" evidence="1">
    <location>
        <begin position="523"/>
        <end position="566"/>
    </location>
</feature>
<feature type="compositionally biased region" description="Basic and acidic residues" evidence="1">
    <location>
        <begin position="665"/>
        <end position="676"/>
    </location>
</feature>
<feature type="compositionally biased region" description="Basic and acidic residues" evidence="1">
    <location>
        <begin position="1628"/>
        <end position="1637"/>
    </location>
</feature>
<feature type="compositionally biased region" description="Low complexity" evidence="1">
    <location>
        <begin position="686"/>
        <end position="711"/>
    </location>
</feature>
<comment type="caution">
    <text evidence="2">The sequence shown here is derived from an EMBL/GenBank/DDBJ whole genome shotgun (WGS) entry which is preliminary data.</text>
</comment>
<proteinExistence type="predicted"/>
<feature type="region of interest" description="Disordered" evidence="1">
    <location>
        <begin position="1611"/>
        <end position="1647"/>
    </location>
</feature>
<feature type="compositionally biased region" description="Polar residues" evidence="1">
    <location>
        <begin position="1697"/>
        <end position="1707"/>
    </location>
</feature>
<feature type="compositionally biased region" description="Basic and acidic residues" evidence="1">
    <location>
        <begin position="1217"/>
        <end position="1234"/>
    </location>
</feature>
<feature type="compositionally biased region" description="Low complexity" evidence="1">
    <location>
        <begin position="1545"/>
        <end position="1565"/>
    </location>
</feature>
<feature type="compositionally biased region" description="Basic and acidic residues" evidence="1">
    <location>
        <begin position="1481"/>
        <end position="1493"/>
    </location>
</feature>
<evidence type="ECO:0000313" key="2">
    <source>
        <dbReference type="EMBL" id="KAK0659216.1"/>
    </source>
</evidence>